<dbReference type="Pfam" id="PF00496">
    <property type="entry name" value="SBP_bac_5"/>
    <property type="match status" value="1"/>
</dbReference>
<dbReference type="CDD" id="cd08500">
    <property type="entry name" value="PBP2_NikA_DppA_OppA_like_4"/>
    <property type="match status" value="1"/>
</dbReference>
<dbReference type="PANTHER" id="PTHR30290">
    <property type="entry name" value="PERIPLASMIC BINDING COMPONENT OF ABC TRANSPORTER"/>
    <property type="match status" value="1"/>
</dbReference>
<keyword evidence="4" id="KW-1185">Reference proteome</keyword>
<evidence type="ECO:0000313" key="3">
    <source>
        <dbReference type="EMBL" id="MBE1607140.1"/>
    </source>
</evidence>
<dbReference type="InterPro" id="IPR000914">
    <property type="entry name" value="SBP_5_dom"/>
</dbReference>
<dbReference type="GO" id="GO:1904680">
    <property type="term" value="F:peptide transmembrane transporter activity"/>
    <property type="evidence" value="ECO:0007669"/>
    <property type="project" value="TreeGrafter"/>
</dbReference>
<proteinExistence type="predicted"/>
<organism evidence="3 4">
    <name type="scientific">Actinopolymorpha pittospori</name>
    <dbReference type="NCBI Taxonomy" id="648752"/>
    <lineage>
        <taxon>Bacteria</taxon>
        <taxon>Bacillati</taxon>
        <taxon>Actinomycetota</taxon>
        <taxon>Actinomycetes</taxon>
        <taxon>Propionibacteriales</taxon>
        <taxon>Actinopolymorphaceae</taxon>
        <taxon>Actinopolymorpha</taxon>
    </lineage>
</organism>
<dbReference type="Proteomes" id="UP000638648">
    <property type="component" value="Unassembled WGS sequence"/>
</dbReference>
<gene>
    <name evidence="3" type="ORF">HEB94_003988</name>
</gene>
<dbReference type="RefSeq" id="WP_192751133.1">
    <property type="nucleotide sequence ID" value="NZ_BAABJL010000175.1"/>
</dbReference>
<dbReference type="SUPFAM" id="SSF53850">
    <property type="entry name" value="Periplasmic binding protein-like II"/>
    <property type="match status" value="1"/>
</dbReference>
<evidence type="ECO:0000259" key="2">
    <source>
        <dbReference type="Pfam" id="PF00496"/>
    </source>
</evidence>
<dbReference type="GO" id="GO:0015833">
    <property type="term" value="P:peptide transport"/>
    <property type="evidence" value="ECO:0007669"/>
    <property type="project" value="TreeGrafter"/>
</dbReference>
<dbReference type="InterPro" id="IPR039424">
    <property type="entry name" value="SBP_5"/>
</dbReference>
<dbReference type="Gene3D" id="3.40.190.10">
    <property type="entry name" value="Periplasmic binding protein-like II"/>
    <property type="match status" value="1"/>
</dbReference>
<name>A0A927RCI4_9ACTN</name>
<evidence type="ECO:0000313" key="4">
    <source>
        <dbReference type="Proteomes" id="UP000638648"/>
    </source>
</evidence>
<feature type="region of interest" description="Disordered" evidence="1">
    <location>
        <begin position="33"/>
        <end position="62"/>
    </location>
</feature>
<comment type="caution">
    <text evidence="3">The sequence shown here is derived from an EMBL/GenBank/DDBJ whole genome shotgun (WGS) entry which is preliminary data.</text>
</comment>
<dbReference type="AlphaFoldDB" id="A0A927RCI4"/>
<dbReference type="EMBL" id="JADBEM010000001">
    <property type="protein sequence ID" value="MBE1607140.1"/>
    <property type="molecule type" value="Genomic_DNA"/>
</dbReference>
<dbReference type="Gene3D" id="3.10.105.10">
    <property type="entry name" value="Dipeptide-binding Protein, Domain 3"/>
    <property type="match status" value="1"/>
</dbReference>
<feature type="domain" description="Solute-binding protein family 5" evidence="2">
    <location>
        <begin position="128"/>
        <end position="546"/>
    </location>
</feature>
<protein>
    <submittedName>
        <fullName evidence="3">Peptide/nickel transport system substrate-binding protein</fullName>
    </submittedName>
</protein>
<sequence length="667" mass="74896">MDSSEPTVTRRKLLRFGGAASFVIMTSSGCSLLSTDPDTDGREGAGPQQTSGDPGAKEAPSLAEQVKAGRLPPLAQRMPKSPLVVQPIEKVGNYGGTWQTCVGNPDASFLFMNLGYDGLVRWSRDWSKVEPNLAESWDAGGDGRQYTFHIRPGVKWSDGQECTADDIVFAYDDVLRNEELFPTLPEWLTAGGRPATVEKVDSHTVRFTFAEPKGLFLQYLASSSGNVLTALPRHYFQQFHKKYAPDAEAKAKEKGHNGWADGLLAMGGAGMTDIAWWQNPAIPTIAAWKTSQPLGGGLRLTVDRNPYYWKTDPDGRQLPYIDHVRVQVIQDPQVAVLRSSQGQFSLTPDEFAAIRDKPVLAAGREDGGYRFIDMPQSNMNSATFVFNLAHRDPKVRQVFQNKDFRIGLSYAINRQEIINTVLQRQGEPWQTSPLRQSKFFDEKLAKQYTEYDVAKANEHLDRAGYTQRDGAGFRLRPDGERLAFTVQVRLGTIPIWVDTAELVRGYWQHVGVDARVQTGNSELVIQRVEANQHDVVMDDGYPGLDDVLLDPAWYVPYQTGCQWAVPWGTWYVSAGRQGEEPPPRMRRQMELYDEIKKTLEPARQEELFKQLLRIAQEEFYLIGTAMPVGGYSVVQNTFRNVPKSLLSSTTYPSPGWSNPEQYYIEPR</sequence>
<evidence type="ECO:0000256" key="1">
    <source>
        <dbReference type="SAM" id="MobiDB-lite"/>
    </source>
</evidence>
<accession>A0A927RCI4</accession>
<reference evidence="3" key="1">
    <citation type="submission" date="2020-10" db="EMBL/GenBank/DDBJ databases">
        <title>Sequencing the genomes of 1000 actinobacteria strains.</title>
        <authorList>
            <person name="Klenk H.-P."/>
        </authorList>
    </citation>
    <scope>NUCLEOTIDE SEQUENCE</scope>
    <source>
        <strain evidence="3">DSM 45354</strain>
    </source>
</reference>
<dbReference type="PANTHER" id="PTHR30290:SF62">
    <property type="entry name" value="OLIGOPEPTIDE ABC TRANSPORTER, PERIPLASMIC OLIGOPEPTIDE-BINDING PROTEIN"/>
    <property type="match status" value="1"/>
</dbReference>